<keyword evidence="3" id="KW-1185">Reference proteome</keyword>
<evidence type="ECO:0000313" key="2">
    <source>
        <dbReference type="EMBL" id="TFK09951.1"/>
    </source>
</evidence>
<keyword evidence="2" id="KW-0687">Ribonucleoprotein</keyword>
<reference evidence="2 3" key="2">
    <citation type="submission" date="2019-04" db="EMBL/GenBank/DDBJ databases">
        <title>The genome sequence of big-headed turtle.</title>
        <authorList>
            <person name="Gong S."/>
        </authorList>
    </citation>
    <scope>NUCLEOTIDE SEQUENCE [LARGE SCALE GENOMIC DNA]</scope>
    <source>
        <strain evidence="2">DO16091913</strain>
        <tissue evidence="2">Muscle</tissue>
    </source>
</reference>
<protein>
    <submittedName>
        <fullName evidence="2">28S ribosomal protein S18a, mitochondrial</fullName>
    </submittedName>
</protein>
<dbReference type="EMBL" id="QXTE01000047">
    <property type="protein sequence ID" value="TFK09951.1"/>
    <property type="molecule type" value="Genomic_DNA"/>
</dbReference>
<keyword evidence="2" id="KW-0689">Ribosomal protein</keyword>
<evidence type="ECO:0000256" key="1">
    <source>
        <dbReference type="SAM" id="MobiDB-lite"/>
    </source>
</evidence>
<comment type="caution">
    <text evidence="2">The sequence shown here is derived from an EMBL/GenBank/DDBJ whole genome shotgun (WGS) entry which is preliminary data.</text>
</comment>
<dbReference type="Proteomes" id="UP000297703">
    <property type="component" value="Unassembled WGS sequence"/>
</dbReference>
<accession>A0A4D9EEX6</accession>
<feature type="region of interest" description="Disordered" evidence="1">
    <location>
        <begin position="27"/>
        <end position="53"/>
    </location>
</feature>
<dbReference type="GO" id="GO:0005840">
    <property type="term" value="C:ribosome"/>
    <property type="evidence" value="ECO:0007669"/>
    <property type="project" value="UniProtKB-KW"/>
</dbReference>
<reference evidence="2 3" key="1">
    <citation type="submission" date="2019-04" db="EMBL/GenBank/DDBJ databases">
        <title>Draft genome of the big-headed turtle Platysternon megacephalum.</title>
        <authorList>
            <person name="Gong S."/>
        </authorList>
    </citation>
    <scope>NUCLEOTIDE SEQUENCE [LARGE SCALE GENOMIC DNA]</scope>
    <source>
        <strain evidence="2">DO16091913</strain>
        <tissue evidence="2">Muscle</tissue>
    </source>
</reference>
<gene>
    <name evidence="2" type="ORF">DR999_PMT06995</name>
</gene>
<name>A0A4D9EEX6_9SAUR</name>
<feature type="compositionally biased region" description="Polar residues" evidence="1">
    <location>
        <begin position="27"/>
        <end position="52"/>
    </location>
</feature>
<proteinExistence type="predicted"/>
<evidence type="ECO:0000313" key="3">
    <source>
        <dbReference type="Proteomes" id="UP000297703"/>
    </source>
</evidence>
<sequence>MAIQRAFTVWVKGRFQKPVSGFITDFSTPHKSTSMPASPRKISQGTQRSTPIGKNIHRQMKATHRKVSLPPKVTFTDRVWCLTNILLSSWLTLYRAIDKNELKTS</sequence>
<dbReference type="AlphaFoldDB" id="A0A4D9EEX6"/>
<organism evidence="2 3">
    <name type="scientific">Platysternon megacephalum</name>
    <name type="common">big-headed turtle</name>
    <dbReference type="NCBI Taxonomy" id="55544"/>
    <lineage>
        <taxon>Eukaryota</taxon>
        <taxon>Metazoa</taxon>
        <taxon>Chordata</taxon>
        <taxon>Craniata</taxon>
        <taxon>Vertebrata</taxon>
        <taxon>Euteleostomi</taxon>
        <taxon>Archelosauria</taxon>
        <taxon>Testudinata</taxon>
        <taxon>Testudines</taxon>
        <taxon>Cryptodira</taxon>
        <taxon>Durocryptodira</taxon>
        <taxon>Testudinoidea</taxon>
        <taxon>Platysternidae</taxon>
        <taxon>Platysternon</taxon>
    </lineage>
</organism>